<gene>
    <name evidence="2" type="ORF">TBRA_LOCUS13356</name>
</gene>
<evidence type="ECO:0000313" key="3">
    <source>
        <dbReference type="Proteomes" id="UP000479190"/>
    </source>
</evidence>
<sequence length="552" mass="61441">MDSGGSHWTYSVLSTVSEGSVSLSSTFTLRRPRPHAMVKSRSRSFLTEDSGRPSTRVVIGSCPSLAGTSLYKRHCPVPSPGQMRSMRWNRPLPGTESRYNALHPVPGEDVLRDHDGGPSPKQRLAELWQGLPGDLIHLAHDSLLQQQPLRPSDRVVGIIIRDDCPGQRVRHPGRTYALIGAPSPTGRRTDWRGVTRALSAFLPSWHRRPLLGRCLGLLCPSRGLWPRLRHLVHSADLFSAQCPLFLCHSLCASASVTRRLQHLNNVAQRRHPQATCGRQLLSIGHFEPHSIDFGRSASAAWIFRPQLARQSRPGIIDVLEITRLRISSANSRLVDYGTSSSDLDHTNQFILQQPSGESDFSHQSRSFSGPYNVAVEKSSKLMKVSTQTDSGLIRHEELACQRHPTPPELCVPPVRAPRAESPGLRQPIPRKPRGRSLSPYLRENPPVPPHLHRSIKIRLDAPVTARIRPRVRTPPRSPILPAKRHFGLAFISKSSPPCHSALSRLGPPVTTQPPLKVLTPPTSPAKPTTASTRRKERNHRRTLARRKLREAE</sequence>
<feature type="region of interest" description="Disordered" evidence="1">
    <location>
        <begin position="404"/>
        <end position="451"/>
    </location>
</feature>
<protein>
    <submittedName>
        <fullName evidence="2">Uncharacterized protein</fullName>
    </submittedName>
</protein>
<evidence type="ECO:0000256" key="1">
    <source>
        <dbReference type="SAM" id="MobiDB-lite"/>
    </source>
</evidence>
<dbReference type="Proteomes" id="UP000479190">
    <property type="component" value="Unassembled WGS sequence"/>
</dbReference>
<accession>A0A6H5IVM9</accession>
<feature type="compositionally biased region" description="Basic residues" evidence="1">
    <location>
        <begin position="532"/>
        <end position="552"/>
    </location>
</feature>
<proteinExistence type="predicted"/>
<evidence type="ECO:0000313" key="2">
    <source>
        <dbReference type="EMBL" id="CAB0041697.1"/>
    </source>
</evidence>
<dbReference type="EMBL" id="CADCXV010001128">
    <property type="protein sequence ID" value="CAB0041697.1"/>
    <property type="molecule type" value="Genomic_DNA"/>
</dbReference>
<organism evidence="2 3">
    <name type="scientific">Trichogramma brassicae</name>
    <dbReference type="NCBI Taxonomy" id="86971"/>
    <lineage>
        <taxon>Eukaryota</taxon>
        <taxon>Metazoa</taxon>
        <taxon>Ecdysozoa</taxon>
        <taxon>Arthropoda</taxon>
        <taxon>Hexapoda</taxon>
        <taxon>Insecta</taxon>
        <taxon>Pterygota</taxon>
        <taxon>Neoptera</taxon>
        <taxon>Endopterygota</taxon>
        <taxon>Hymenoptera</taxon>
        <taxon>Apocrita</taxon>
        <taxon>Proctotrupomorpha</taxon>
        <taxon>Chalcidoidea</taxon>
        <taxon>Trichogrammatidae</taxon>
        <taxon>Trichogramma</taxon>
    </lineage>
</organism>
<feature type="region of interest" description="Disordered" evidence="1">
    <location>
        <begin position="497"/>
        <end position="552"/>
    </location>
</feature>
<reference evidence="2 3" key="1">
    <citation type="submission" date="2020-02" db="EMBL/GenBank/DDBJ databases">
        <authorList>
            <person name="Ferguson B K."/>
        </authorList>
    </citation>
    <scope>NUCLEOTIDE SEQUENCE [LARGE SCALE GENOMIC DNA]</scope>
</reference>
<keyword evidence="3" id="KW-1185">Reference proteome</keyword>
<dbReference type="AlphaFoldDB" id="A0A6H5IVM9"/>
<name>A0A6H5IVM9_9HYME</name>